<evidence type="ECO:0000313" key="6">
    <source>
        <dbReference type="EMBL" id="CAH3040084.1"/>
    </source>
</evidence>
<dbReference type="EMBL" id="CALNXJ010000005">
    <property type="protein sequence ID" value="CAH3040084.1"/>
    <property type="molecule type" value="Genomic_DNA"/>
</dbReference>
<evidence type="ECO:0000313" key="7">
    <source>
        <dbReference type="Proteomes" id="UP001159428"/>
    </source>
</evidence>
<keyword evidence="2" id="KW-0104">Cadmium</keyword>
<dbReference type="PANTHER" id="PTHR33447:SF20">
    <property type="entry name" value="GLUTATHIONE GAMMA-GLUTAMYLCYSTEINYLTRANSFERASE"/>
    <property type="match status" value="1"/>
</dbReference>
<keyword evidence="4" id="KW-0479">Metal-binding</keyword>
<dbReference type="GO" id="GO:0016756">
    <property type="term" value="F:glutathione gamma-glutamylcysteinyltransferase activity"/>
    <property type="evidence" value="ECO:0007669"/>
    <property type="project" value="UniProtKB-EC"/>
</dbReference>
<feature type="domain" description="Peptidase C83" evidence="5">
    <location>
        <begin position="1"/>
        <end position="240"/>
    </location>
</feature>
<dbReference type="InterPro" id="IPR038156">
    <property type="entry name" value="PCS_N_sf"/>
</dbReference>
<keyword evidence="3" id="KW-0808">Transferase</keyword>
<name>A0AAU9VZW9_9CNID</name>
<comment type="caution">
    <text evidence="6">The sequence shown here is derived from an EMBL/GenBank/DDBJ whole genome shotgun (WGS) entry which is preliminary data.</text>
</comment>
<organism evidence="6 7">
    <name type="scientific">Pocillopora meandrina</name>
    <dbReference type="NCBI Taxonomy" id="46732"/>
    <lineage>
        <taxon>Eukaryota</taxon>
        <taxon>Metazoa</taxon>
        <taxon>Cnidaria</taxon>
        <taxon>Anthozoa</taxon>
        <taxon>Hexacorallia</taxon>
        <taxon>Scleractinia</taxon>
        <taxon>Astrocoeniina</taxon>
        <taxon>Pocilloporidae</taxon>
        <taxon>Pocillopora</taxon>
    </lineage>
</organism>
<proteinExistence type="predicted"/>
<evidence type="ECO:0000256" key="4">
    <source>
        <dbReference type="ARBA" id="ARBA00022723"/>
    </source>
</evidence>
<evidence type="ECO:0000256" key="2">
    <source>
        <dbReference type="ARBA" id="ARBA00022539"/>
    </source>
</evidence>
<keyword evidence="7" id="KW-1185">Reference proteome</keyword>
<dbReference type="Pfam" id="PF05023">
    <property type="entry name" value="Phytochelatin"/>
    <property type="match status" value="1"/>
</dbReference>
<gene>
    <name evidence="6" type="ORF">PMEA_00025680</name>
</gene>
<dbReference type="InterPro" id="IPR007719">
    <property type="entry name" value="PCS_N"/>
</dbReference>
<evidence type="ECO:0000259" key="5">
    <source>
        <dbReference type="PROSITE" id="PS51443"/>
    </source>
</evidence>
<dbReference type="AlphaFoldDB" id="A0AAU9VZW9"/>
<dbReference type="EC" id="2.3.2.15" evidence="1"/>
<evidence type="ECO:0000256" key="1">
    <source>
        <dbReference type="ARBA" id="ARBA00012468"/>
    </source>
</evidence>
<dbReference type="PANTHER" id="PTHR33447">
    <property type="entry name" value="GLUTATHIONE GAMMA-GLUTAMYLCYSTEINYLTRANSFERASE"/>
    <property type="match status" value="1"/>
</dbReference>
<protein>
    <recommendedName>
        <fullName evidence="1">glutathione gamma-glutamylcysteinyltransferase</fullName>
        <ecNumber evidence="1">2.3.2.15</ecNumber>
    </recommendedName>
</protein>
<dbReference type="GO" id="GO:0010038">
    <property type="term" value="P:response to metal ion"/>
    <property type="evidence" value="ECO:0007669"/>
    <property type="project" value="InterPro"/>
</dbReference>
<accession>A0AAU9VZW9</accession>
<dbReference type="InterPro" id="IPR038765">
    <property type="entry name" value="Papain-like_cys_pep_sf"/>
</dbReference>
<reference evidence="6 7" key="1">
    <citation type="submission" date="2022-05" db="EMBL/GenBank/DDBJ databases">
        <authorList>
            <consortium name="Genoscope - CEA"/>
            <person name="William W."/>
        </authorList>
    </citation>
    <scope>NUCLEOTIDE SEQUENCE [LARGE SCALE GENOMIC DNA]</scope>
</reference>
<dbReference type="GO" id="GO:0046872">
    <property type="term" value="F:metal ion binding"/>
    <property type="evidence" value="ECO:0007669"/>
    <property type="project" value="UniProtKB-KW"/>
</dbReference>
<dbReference type="GO" id="GO:0046938">
    <property type="term" value="P:phytochelatin biosynthetic process"/>
    <property type="evidence" value="ECO:0007669"/>
    <property type="project" value="InterPro"/>
</dbReference>
<dbReference type="Proteomes" id="UP001159428">
    <property type="component" value="Unassembled WGS sequence"/>
</dbReference>
<sequence>MAVTKSSPFIIPLESDKGQQILQESYFNHLLPYFCNQVNFKYCGFCSAAICLNEILEKRQPSGPHRDISDLAQLKNNKETLGEDDLFAIGVDRSIIRRDDVLKDGITLDTFAKLISSIGLRGRFYYAYDLTCNQQSTMSQCPGIYSVDEFRSLAVENLKKPGTHVVVNYHFLTFFAKVNMGHFSPLGGYHFEEDRFLLMDVWPSHPVGWVKTEKLFEAMISKDMSSQMPRGFCIIDAITL</sequence>
<dbReference type="PROSITE" id="PS51443">
    <property type="entry name" value="PCS"/>
    <property type="match status" value="1"/>
</dbReference>
<evidence type="ECO:0000256" key="3">
    <source>
        <dbReference type="ARBA" id="ARBA00022679"/>
    </source>
</evidence>
<dbReference type="SUPFAM" id="SSF54001">
    <property type="entry name" value="Cysteine proteinases"/>
    <property type="match status" value="1"/>
</dbReference>
<dbReference type="InterPro" id="IPR040409">
    <property type="entry name" value="PCS-like"/>
</dbReference>
<dbReference type="Gene3D" id="3.90.70.30">
    <property type="entry name" value="Phytochelatin synthase, N-terminal domain"/>
    <property type="match status" value="1"/>
</dbReference>